<name>A0A923M8D1_9BURK</name>
<dbReference type="PANTHER" id="PTHR42852">
    <property type="entry name" value="THIOL:DISULFIDE INTERCHANGE PROTEIN DSBE"/>
    <property type="match status" value="1"/>
</dbReference>
<sequence>MKRLFAALLSLPLAALALAPGEPAPAFELPGPDGAMVRLADFKGKTVYLDFWASWCVPCRQSFPWMNDMQARYGDRNLRVIGINVDKRASDAGKFLDRTPAKFQVAFDPAGNAPRAYDVKAMPSSVLVGPDGRVLAVHRGFSEEDKAPLEARIREALGVK</sequence>
<organism evidence="3 4">
    <name type="scientific">Ramlibacter albus</name>
    <dbReference type="NCBI Taxonomy" id="2079448"/>
    <lineage>
        <taxon>Bacteria</taxon>
        <taxon>Pseudomonadati</taxon>
        <taxon>Pseudomonadota</taxon>
        <taxon>Betaproteobacteria</taxon>
        <taxon>Burkholderiales</taxon>
        <taxon>Comamonadaceae</taxon>
        <taxon>Ramlibacter</taxon>
    </lineage>
</organism>
<dbReference type="Gene3D" id="3.40.30.10">
    <property type="entry name" value="Glutaredoxin"/>
    <property type="match status" value="1"/>
</dbReference>
<dbReference type="GO" id="GO:0016491">
    <property type="term" value="F:oxidoreductase activity"/>
    <property type="evidence" value="ECO:0007669"/>
    <property type="project" value="InterPro"/>
</dbReference>
<dbReference type="SUPFAM" id="SSF52833">
    <property type="entry name" value="Thioredoxin-like"/>
    <property type="match status" value="1"/>
</dbReference>
<evidence type="ECO:0000313" key="3">
    <source>
        <dbReference type="EMBL" id="MBC5764726.1"/>
    </source>
</evidence>
<keyword evidence="1" id="KW-0732">Signal</keyword>
<dbReference type="Pfam" id="PF08534">
    <property type="entry name" value="Redoxin"/>
    <property type="match status" value="1"/>
</dbReference>
<dbReference type="InterPro" id="IPR036249">
    <property type="entry name" value="Thioredoxin-like_sf"/>
</dbReference>
<dbReference type="PROSITE" id="PS51352">
    <property type="entry name" value="THIOREDOXIN_2"/>
    <property type="match status" value="1"/>
</dbReference>
<keyword evidence="4" id="KW-1185">Reference proteome</keyword>
<evidence type="ECO:0000259" key="2">
    <source>
        <dbReference type="PROSITE" id="PS51352"/>
    </source>
</evidence>
<comment type="caution">
    <text evidence="3">The sequence shown here is derived from an EMBL/GenBank/DDBJ whole genome shotgun (WGS) entry which is preliminary data.</text>
</comment>
<feature type="domain" description="Thioredoxin" evidence="2">
    <location>
        <begin position="18"/>
        <end position="158"/>
    </location>
</feature>
<dbReference type="RefSeq" id="WP_187081202.1">
    <property type="nucleotide sequence ID" value="NZ_JACORU010000003.1"/>
</dbReference>
<dbReference type="InterPro" id="IPR013740">
    <property type="entry name" value="Redoxin"/>
</dbReference>
<protein>
    <submittedName>
        <fullName evidence="3">TlpA family protein disulfide reductase</fullName>
    </submittedName>
</protein>
<dbReference type="InterPro" id="IPR013766">
    <property type="entry name" value="Thioredoxin_domain"/>
</dbReference>
<dbReference type="PANTHER" id="PTHR42852:SF18">
    <property type="entry name" value="CHROMOSOME UNDETERMINED SCAFFOLD_47, WHOLE GENOME SHOTGUN SEQUENCE"/>
    <property type="match status" value="1"/>
</dbReference>
<dbReference type="AlphaFoldDB" id="A0A923M8D1"/>
<feature type="chain" id="PRO_5037065477" evidence="1">
    <location>
        <begin position="20"/>
        <end position="160"/>
    </location>
</feature>
<reference evidence="3" key="1">
    <citation type="submission" date="2020-08" db="EMBL/GenBank/DDBJ databases">
        <title>Ramlibacter sp. GTP1 16S ribosomal RNA gene genome sequencing and assembly.</title>
        <authorList>
            <person name="Kang M."/>
        </authorList>
    </citation>
    <scope>NUCLEOTIDE SEQUENCE</scope>
    <source>
        <strain evidence="3">GTP1</strain>
    </source>
</reference>
<proteinExistence type="predicted"/>
<dbReference type="EMBL" id="JACORU010000003">
    <property type="protein sequence ID" value="MBC5764726.1"/>
    <property type="molecule type" value="Genomic_DNA"/>
</dbReference>
<dbReference type="CDD" id="cd02966">
    <property type="entry name" value="TlpA_like_family"/>
    <property type="match status" value="1"/>
</dbReference>
<dbReference type="Proteomes" id="UP000596827">
    <property type="component" value="Unassembled WGS sequence"/>
</dbReference>
<evidence type="ECO:0000313" key="4">
    <source>
        <dbReference type="Proteomes" id="UP000596827"/>
    </source>
</evidence>
<dbReference type="InterPro" id="IPR050553">
    <property type="entry name" value="Thioredoxin_ResA/DsbE_sf"/>
</dbReference>
<gene>
    <name evidence="3" type="ORF">H8R02_09715</name>
</gene>
<feature type="signal peptide" evidence="1">
    <location>
        <begin position="1"/>
        <end position="19"/>
    </location>
</feature>
<accession>A0A923M8D1</accession>
<evidence type="ECO:0000256" key="1">
    <source>
        <dbReference type="SAM" id="SignalP"/>
    </source>
</evidence>